<gene>
    <name evidence="2" type="ORF">JWG45_17715</name>
</gene>
<comment type="caution">
    <text evidence="2">The sequence shown here is derived from an EMBL/GenBank/DDBJ whole genome shotgun (WGS) entry which is preliminary data.</text>
</comment>
<proteinExistence type="predicted"/>
<organism evidence="2 3">
    <name type="scientific">Leptospira ainlahdjerensis</name>
    <dbReference type="NCBI Taxonomy" id="2810033"/>
    <lineage>
        <taxon>Bacteria</taxon>
        <taxon>Pseudomonadati</taxon>
        <taxon>Spirochaetota</taxon>
        <taxon>Spirochaetia</taxon>
        <taxon>Leptospirales</taxon>
        <taxon>Leptospiraceae</taxon>
        <taxon>Leptospira</taxon>
    </lineage>
</organism>
<sequence length="540" mass="62966">MDKETLYDHEKYENLMPSYLYLRNEAEATDQEAIFLNPKEIELLYQIRNHTTLEGFFSGKILKVWKDEGSKPIYVNTLKKLSDLNLIFAFPEFKFLPETSQLTICICLISEKQFKPSNRENLKEIYLNSLSKSSFAIQNYILGCEPFQISELISIFEYLISGTASTFVRDSFDIKKWIFSFTFKELLKEEVVKDSIQIIFETIHENEYIAVTQTTGLFHVTDELSGKAFDILKSYYLNQFSKRLKEKYKTAWDLITEHRKEIVIDVNYSGSISSLEEKFVSEELKIIGESLGGLIPETFKDFLILANYISRKHDHLKNLKASAEELRSIKMLKTMMSMKNDALSQFVVINLDEDKEFSYSIVDNLKRDPDCISCDWYEKGKRVTCICQKKEDTILNLIQSMIEKYSFKKELLKSFLFLLKKEKNELAAFHRKSDFREALAKLKYVCYKENLSWFSKVLSFLGAFGLLESSLEHEESITQFEQLTREIAYKENRKKQLDKIRAEWLIESETEPSVSEAKGDGLSKTGVERISNTATARKEK</sequence>
<keyword evidence="3" id="KW-1185">Reference proteome</keyword>
<protein>
    <submittedName>
        <fullName evidence="2">Exonuclease</fullName>
    </submittedName>
</protein>
<dbReference type="EMBL" id="JAFFPU010000070">
    <property type="protein sequence ID" value="MBM9578987.1"/>
    <property type="molecule type" value="Genomic_DNA"/>
</dbReference>
<keyword evidence="2" id="KW-0269">Exonuclease</keyword>
<feature type="region of interest" description="Disordered" evidence="1">
    <location>
        <begin position="510"/>
        <end position="540"/>
    </location>
</feature>
<accession>A0ABS2UI30</accession>
<feature type="compositionally biased region" description="Polar residues" evidence="1">
    <location>
        <begin position="530"/>
        <end position="540"/>
    </location>
</feature>
<dbReference type="RefSeq" id="WP_205280959.1">
    <property type="nucleotide sequence ID" value="NZ_JAFFPU010000070.1"/>
</dbReference>
<keyword evidence="2" id="KW-0378">Hydrolase</keyword>
<evidence type="ECO:0000313" key="3">
    <source>
        <dbReference type="Proteomes" id="UP000724686"/>
    </source>
</evidence>
<dbReference type="Proteomes" id="UP000724686">
    <property type="component" value="Unassembled WGS sequence"/>
</dbReference>
<reference evidence="2 3" key="1">
    <citation type="submission" date="2021-02" db="EMBL/GenBank/DDBJ databases">
        <title>Leptospira ainlahdjerensis sp. nov., Leptospira ainazelensis sp. nov., Leptospira abararensis sp. nov. and Leptospira chreensis sp. nov., four new species isolated from water sources in Algeria.</title>
        <authorList>
            <person name="Amara Korba A."/>
            <person name="Kainiu M."/>
            <person name="Vincent A.T."/>
            <person name="Mariet J.-F."/>
            <person name="Veyrier F.J."/>
            <person name="Goarant C."/>
            <person name="Picardeau M."/>
        </authorList>
    </citation>
    <scope>NUCLEOTIDE SEQUENCE [LARGE SCALE GENOMIC DNA]</scope>
    <source>
        <strain evidence="2 3">201903070</strain>
    </source>
</reference>
<keyword evidence="2" id="KW-0540">Nuclease</keyword>
<evidence type="ECO:0000313" key="2">
    <source>
        <dbReference type="EMBL" id="MBM9578987.1"/>
    </source>
</evidence>
<dbReference type="GO" id="GO:0004527">
    <property type="term" value="F:exonuclease activity"/>
    <property type="evidence" value="ECO:0007669"/>
    <property type="project" value="UniProtKB-KW"/>
</dbReference>
<name>A0ABS2UI30_9LEPT</name>
<evidence type="ECO:0000256" key="1">
    <source>
        <dbReference type="SAM" id="MobiDB-lite"/>
    </source>
</evidence>